<dbReference type="InterPro" id="IPR000305">
    <property type="entry name" value="GIY-YIG_endonuc"/>
</dbReference>
<comment type="caution">
    <text evidence="2">The sequence shown here is derived from an EMBL/GenBank/DDBJ whole genome shotgun (WGS) entry which is preliminary data.</text>
</comment>
<dbReference type="InterPro" id="IPR018647">
    <property type="entry name" value="SLFN_3-like_DNA/RNA_helicase"/>
</dbReference>
<dbReference type="EMBL" id="AMFJ01000148">
    <property type="protein sequence ID" value="EKE29559.1"/>
    <property type="molecule type" value="Genomic_DNA"/>
</dbReference>
<organism evidence="2">
    <name type="scientific">uncultured bacterium</name>
    <name type="common">gcode 4</name>
    <dbReference type="NCBI Taxonomy" id="1234023"/>
    <lineage>
        <taxon>Bacteria</taxon>
        <taxon>environmental samples</taxon>
    </lineage>
</organism>
<accession>K2GGL4</accession>
<gene>
    <name evidence="2" type="ORF">ACD_2C00148G0002</name>
</gene>
<proteinExistence type="predicted"/>
<evidence type="ECO:0000313" key="2">
    <source>
        <dbReference type="EMBL" id="EKE29559.1"/>
    </source>
</evidence>
<sequence>MSTIKSFTFGKEDFKQFESLEHWHNWPVVYIIENEDEMYIWETTNIYSRSNQHLTNEKRRNLNNIHIISDDEFNKSATLDIESQLIQNIFADWIFKIQNWNKWIHDHDYFNRDLYRAKFEVLWKKLISMWLAKSELIQIKNSDIFKFSPYKYLTEDQFYVTSDIIDKLSWESKTFLVSWKPWTWKTILAIYLLKALADDERTKTLKIGLVIPMTSLRKTIRKVIWKIKGLKSSMVMWPTEVINENYDLLIVDESHRLKKRKNLTNYSSHDNINKRLWLDSQGTELDWILKSSKFQVLLYDENQSIRPSDIDPKIFKSLNCYDHILSTQMRVLWWEDYIDFIDNIFENRKPDVTKFKDYEFKIFDDIWEMVDQIKLRDKEYWLSRMAAGFAWPWISYEDKSKFDIKIWETKLQWNSITQDWVNSPNALNEVGCIHTLQWYDLNYIWVIIWPELSYDPSLKEFKINKKNYYDSNWKRWIEYPEELKRYIINIYKTLLVRWIKWCYIYCVDKSVEEYFKSHLWL</sequence>
<evidence type="ECO:0000259" key="1">
    <source>
        <dbReference type="PROSITE" id="PS50164"/>
    </source>
</evidence>
<reference evidence="2" key="1">
    <citation type="journal article" date="2012" name="Science">
        <title>Fermentation, hydrogen, and sulfur metabolism in multiple uncultivated bacterial phyla.</title>
        <authorList>
            <person name="Wrighton K.C."/>
            <person name="Thomas B.C."/>
            <person name="Sharon I."/>
            <person name="Miller C.S."/>
            <person name="Castelle C.J."/>
            <person name="VerBerkmoes N.C."/>
            <person name="Wilkins M.J."/>
            <person name="Hettich R.L."/>
            <person name="Lipton M.S."/>
            <person name="Williams K.H."/>
            <person name="Long P.E."/>
            <person name="Banfield J.F."/>
        </authorList>
    </citation>
    <scope>NUCLEOTIDE SEQUENCE [LARGE SCALE GENOMIC DNA]</scope>
</reference>
<dbReference type="CDD" id="cd10439">
    <property type="entry name" value="GIY-YIG_COG3410"/>
    <property type="match status" value="1"/>
</dbReference>
<protein>
    <recommendedName>
        <fullName evidence="1">GIY-YIG domain-containing protein</fullName>
    </recommendedName>
</protein>
<dbReference type="InterPro" id="IPR027417">
    <property type="entry name" value="P-loop_NTPase"/>
</dbReference>
<feature type="domain" description="GIY-YIG" evidence="1">
    <location>
        <begin position="25"/>
        <end position="97"/>
    </location>
</feature>
<dbReference type="PROSITE" id="PS50164">
    <property type="entry name" value="GIY_YIG"/>
    <property type="match status" value="1"/>
</dbReference>
<name>K2GGL4_9BACT</name>
<dbReference type="AlphaFoldDB" id="K2GGL4"/>
<dbReference type="SUPFAM" id="SSF52540">
    <property type="entry name" value="P-loop containing nucleoside triphosphate hydrolases"/>
    <property type="match status" value="1"/>
</dbReference>
<dbReference type="Pfam" id="PF09848">
    <property type="entry name" value="SLFN-g3_helicase"/>
    <property type="match status" value="1"/>
</dbReference>